<protein>
    <submittedName>
        <fullName evidence="1">Uncharacterized protein</fullName>
    </submittedName>
</protein>
<dbReference type="Proteomes" id="UP001153269">
    <property type="component" value="Unassembled WGS sequence"/>
</dbReference>
<name>A0A9N7U0A9_PLEPL</name>
<keyword evidence="2" id="KW-1185">Reference proteome</keyword>
<dbReference type="AlphaFoldDB" id="A0A9N7U0A9"/>
<evidence type="ECO:0000313" key="1">
    <source>
        <dbReference type="EMBL" id="CAB1422138.1"/>
    </source>
</evidence>
<accession>A0A9N7U0A9</accession>
<comment type="caution">
    <text evidence="1">The sequence shown here is derived from an EMBL/GenBank/DDBJ whole genome shotgun (WGS) entry which is preliminary data.</text>
</comment>
<dbReference type="EMBL" id="CADEAL010000563">
    <property type="protein sequence ID" value="CAB1422138.1"/>
    <property type="molecule type" value="Genomic_DNA"/>
</dbReference>
<gene>
    <name evidence="1" type="ORF">PLEPLA_LOCUS10027</name>
</gene>
<organism evidence="1 2">
    <name type="scientific">Pleuronectes platessa</name>
    <name type="common">European plaice</name>
    <dbReference type="NCBI Taxonomy" id="8262"/>
    <lineage>
        <taxon>Eukaryota</taxon>
        <taxon>Metazoa</taxon>
        <taxon>Chordata</taxon>
        <taxon>Craniata</taxon>
        <taxon>Vertebrata</taxon>
        <taxon>Euteleostomi</taxon>
        <taxon>Actinopterygii</taxon>
        <taxon>Neopterygii</taxon>
        <taxon>Teleostei</taxon>
        <taxon>Neoteleostei</taxon>
        <taxon>Acanthomorphata</taxon>
        <taxon>Carangaria</taxon>
        <taxon>Pleuronectiformes</taxon>
        <taxon>Pleuronectoidei</taxon>
        <taxon>Pleuronectidae</taxon>
        <taxon>Pleuronectes</taxon>
    </lineage>
</organism>
<reference evidence="1" key="1">
    <citation type="submission" date="2020-03" db="EMBL/GenBank/DDBJ databases">
        <authorList>
            <person name="Weist P."/>
        </authorList>
    </citation>
    <scope>NUCLEOTIDE SEQUENCE</scope>
</reference>
<sequence>MTSRRKGGSRLLLRSRGGLLLSRCPRLFGAEPLQQQLRGGAHTNFTAGPLYRCSWTTVPLICSAVVRVPLGCCCDSVFRDVVTEESEEEEEEEEEELCPQLQCEGHTLQSEPSV</sequence>
<proteinExistence type="predicted"/>
<evidence type="ECO:0000313" key="2">
    <source>
        <dbReference type="Proteomes" id="UP001153269"/>
    </source>
</evidence>